<dbReference type="InterPro" id="IPR011009">
    <property type="entry name" value="Kinase-like_dom_sf"/>
</dbReference>
<dbReference type="SUPFAM" id="SSF56112">
    <property type="entry name" value="Protein kinase-like (PK-like)"/>
    <property type="match status" value="1"/>
</dbReference>
<organism evidence="13 14">
    <name type="scientific">Lithospermum erythrorhizon</name>
    <name type="common">Purple gromwell</name>
    <name type="synonym">Lithospermum officinale var. erythrorhizon</name>
    <dbReference type="NCBI Taxonomy" id="34254"/>
    <lineage>
        <taxon>Eukaryota</taxon>
        <taxon>Viridiplantae</taxon>
        <taxon>Streptophyta</taxon>
        <taxon>Embryophyta</taxon>
        <taxon>Tracheophyta</taxon>
        <taxon>Spermatophyta</taxon>
        <taxon>Magnoliopsida</taxon>
        <taxon>eudicotyledons</taxon>
        <taxon>Gunneridae</taxon>
        <taxon>Pentapetalae</taxon>
        <taxon>asterids</taxon>
        <taxon>lamiids</taxon>
        <taxon>Boraginales</taxon>
        <taxon>Boraginaceae</taxon>
        <taxon>Boraginoideae</taxon>
        <taxon>Lithospermeae</taxon>
        <taxon>Lithospermum</taxon>
    </lineage>
</organism>
<dbReference type="FunFam" id="3.30.310.80:FF:000005">
    <property type="entry name" value="Non-specific serine/threonine protein kinase"/>
    <property type="match status" value="1"/>
</dbReference>
<dbReference type="Gene3D" id="3.30.310.80">
    <property type="entry name" value="Kinase associated domain 1, KA1"/>
    <property type="match status" value="1"/>
</dbReference>
<evidence type="ECO:0000256" key="8">
    <source>
        <dbReference type="ARBA" id="ARBA00022840"/>
    </source>
</evidence>
<keyword evidence="4" id="KW-0723">Serine/threonine-protein kinase</keyword>
<dbReference type="InterPro" id="IPR004041">
    <property type="entry name" value="NAF_dom"/>
</dbReference>
<keyword evidence="14" id="KW-1185">Reference proteome</keyword>
<dbReference type="EC" id="2.7.11.1" evidence="3"/>
<keyword evidence="9" id="KW-0464">Manganese</keyword>
<protein>
    <recommendedName>
        <fullName evidence="3">non-specific serine/threonine protein kinase</fullName>
        <ecNumber evidence="3">2.7.11.1</ecNumber>
    </recommendedName>
</protein>
<evidence type="ECO:0000313" key="13">
    <source>
        <dbReference type="EMBL" id="GAA0161861.1"/>
    </source>
</evidence>
<evidence type="ECO:0000256" key="4">
    <source>
        <dbReference type="ARBA" id="ARBA00022527"/>
    </source>
</evidence>
<gene>
    <name evidence="13" type="ORF">LIER_43582</name>
</gene>
<evidence type="ECO:0000256" key="10">
    <source>
        <dbReference type="ARBA" id="ARBA00047899"/>
    </source>
</evidence>
<dbReference type="PANTHER" id="PTHR43895">
    <property type="entry name" value="CALCIUM/CALMODULIN-DEPENDENT PROTEIN KINASE KINASE-RELATED"/>
    <property type="match status" value="1"/>
</dbReference>
<dbReference type="PROSITE" id="PS50816">
    <property type="entry name" value="NAF"/>
    <property type="match status" value="1"/>
</dbReference>
<dbReference type="GO" id="GO:0007165">
    <property type="term" value="P:signal transduction"/>
    <property type="evidence" value="ECO:0007669"/>
    <property type="project" value="InterPro"/>
</dbReference>
<dbReference type="EMBL" id="BAABME010036527">
    <property type="protein sequence ID" value="GAA0161861.1"/>
    <property type="molecule type" value="Genomic_DNA"/>
</dbReference>
<evidence type="ECO:0000256" key="11">
    <source>
        <dbReference type="ARBA" id="ARBA00048679"/>
    </source>
</evidence>
<dbReference type="Pfam" id="PF03822">
    <property type="entry name" value="NAF"/>
    <property type="match status" value="1"/>
</dbReference>
<dbReference type="GO" id="GO:0004674">
    <property type="term" value="F:protein serine/threonine kinase activity"/>
    <property type="evidence" value="ECO:0007669"/>
    <property type="project" value="UniProtKB-KW"/>
</dbReference>
<sequence>MYSKISRGEFRCPQWFPCDVKMLLTRLLDPNPCTRMTVSELMKNHWFGEGFKRYHGESPRSVIDFEKDWDESCVEVEHTPEGEPNAMIMKPTSLNAFDIISRSPSFDLSGLFEKDMNPENGTRFTIQKPASTIVCHLEMALMDRYKIKTKDGIVRLQSVKEGRRGQLAICAEIFEITPSLHVVEVMQSGGDALEYKQFCDQELRPSLKDMV</sequence>
<keyword evidence="7" id="KW-0418">Kinase</keyword>
<feature type="domain" description="NAF" evidence="12">
    <location>
        <begin position="89"/>
        <end position="113"/>
    </location>
</feature>
<comment type="catalytic activity">
    <reaction evidence="11">
        <text>L-seryl-[protein] + ATP = O-phospho-L-seryl-[protein] + ADP + H(+)</text>
        <dbReference type="Rhea" id="RHEA:17989"/>
        <dbReference type="Rhea" id="RHEA-COMP:9863"/>
        <dbReference type="Rhea" id="RHEA-COMP:11604"/>
        <dbReference type="ChEBI" id="CHEBI:15378"/>
        <dbReference type="ChEBI" id="CHEBI:29999"/>
        <dbReference type="ChEBI" id="CHEBI:30616"/>
        <dbReference type="ChEBI" id="CHEBI:83421"/>
        <dbReference type="ChEBI" id="CHEBI:456216"/>
        <dbReference type="EC" id="2.7.11.1"/>
    </reaction>
</comment>
<keyword evidence="5" id="KW-0808">Transferase</keyword>
<dbReference type="AlphaFoldDB" id="A0AAV3QF95"/>
<dbReference type="CDD" id="cd12195">
    <property type="entry name" value="CIPK_C"/>
    <property type="match status" value="1"/>
</dbReference>
<name>A0AAV3QF95_LITER</name>
<accession>A0AAV3QF95</accession>
<evidence type="ECO:0000256" key="9">
    <source>
        <dbReference type="ARBA" id="ARBA00023211"/>
    </source>
</evidence>
<reference evidence="13 14" key="1">
    <citation type="submission" date="2024-01" db="EMBL/GenBank/DDBJ databases">
        <title>The complete chloroplast genome sequence of Lithospermum erythrorhizon: insights into the phylogenetic relationship among Boraginaceae species and the maternal lineages of purple gromwells.</title>
        <authorList>
            <person name="Okada T."/>
            <person name="Watanabe K."/>
        </authorList>
    </citation>
    <scope>NUCLEOTIDE SEQUENCE [LARGE SCALE GENOMIC DNA]</scope>
</reference>
<evidence type="ECO:0000256" key="6">
    <source>
        <dbReference type="ARBA" id="ARBA00022741"/>
    </source>
</evidence>
<keyword evidence="8" id="KW-0067">ATP-binding</keyword>
<dbReference type="Gene3D" id="1.10.510.10">
    <property type="entry name" value="Transferase(Phosphotransferase) domain 1"/>
    <property type="match status" value="1"/>
</dbReference>
<dbReference type="InterPro" id="IPR018451">
    <property type="entry name" value="NAF/FISL_domain"/>
</dbReference>
<comment type="similarity">
    <text evidence="2">Belongs to the protein kinase superfamily. CAMK Ser/Thr protein kinase family. SNF1 subfamily.</text>
</comment>
<comment type="cofactor">
    <cofactor evidence="1">
        <name>Mn(2+)</name>
        <dbReference type="ChEBI" id="CHEBI:29035"/>
    </cofactor>
</comment>
<comment type="caution">
    <text evidence="13">The sequence shown here is derived from an EMBL/GenBank/DDBJ whole genome shotgun (WGS) entry which is preliminary data.</text>
</comment>
<evidence type="ECO:0000256" key="5">
    <source>
        <dbReference type="ARBA" id="ARBA00022679"/>
    </source>
</evidence>
<dbReference type="Proteomes" id="UP001454036">
    <property type="component" value="Unassembled WGS sequence"/>
</dbReference>
<evidence type="ECO:0000259" key="12">
    <source>
        <dbReference type="PROSITE" id="PS50816"/>
    </source>
</evidence>
<proteinExistence type="inferred from homology"/>
<keyword evidence="6" id="KW-0547">Nucleotide-binding</keyword>
<evidence type="ECO:0000256" key="1">
    <source>
        <dbReference type="ARBA" id="ARBA00001936"/>
    </source>
</evidence>
<comment type="catalytic activity">
    <reaction evidence="10">
        <text>L-threonyl-[protein] + ATP = O-phospho-L-threonyl-[protein] + ADP + H(+)</text>
        <dbReference type="Rhea" id="RHEA:46608"/>
        <dbReference type="Rhea" id="RHEA-COMP:11060"/>
        <dbReference type="Rhea" id="RHEA-COMP:11605"/>
        <dbReference type="ChEBI" id="CHEBI:15378"/>
        <dbReference type="ChEBI" id="CHEBI:30013"/>
        <dbReference type="ChEBI" id="CHEBI:30616"/>
        <dbReference type="ChEBI" id="CHEBI:61977"/>
        <dbReference type="ChEBI" id="CHEBI:456216"/>
        <dbReference type="EC" id="2.7.11.1"/>
    </reaction>
</comment>
<dbReference type="GO" id="GO:0005524">
    <property type="term" value="F:ATP binding"/>
    <property type="evidence" value="ECO:0007669"/>
    <property type="project" value="UniProtKB-KW"/>
</dbReference>
<dbReference type="PANTHER" id="PTHR43895:SF123">
    <property type="entry name" value="NON-SPECIFIC SERINE_THREONINE PROTEIN KINASE"/>
    <property type="match status" value="1"/>
</dbReference>
<evidence type="ECO:0000256" key="7">
    <source>
        <dbReference type="ARBA" id="ARBA00022777"/>
    </source>
</evidence>
<evidence type="ECO:0000313" key="14">
    <source>
        <dbReference type="Proteomes" id="UP001454036"/>
    </source>
</evidence>
<evidence type="ECO:0000256" key="3">
    <source>
        <dbReference type="ARBA" id="ARBA00012513"/>
    </source>
</evidence>
<evidence type="ECO:0000256" key="2">
    <source>
        <dbReference type="ARBA" id="ARBA00006234"/>
    </source>
</evidence>